<dbReference type="Proteomes" id="UP001157418">
    <property type="component" value="Unassembled WGS sequence"/>
</dbReference>
<proteinExistence type="predicted"/>
<evidence type="ECO:0000313" key="2">
    <source>
        <dbReference type="Proteomes" id="UP001157418"/>
    </source>
</evidence>
<dbReference type="AlphaFoldDB" id="A0AAU9MQ06"/>
<dbReference type="EMBL" id="CAKMRJ010002223">
    <property type="protein sequence ID" value="CAH1426768.1"/>
    <property type="molecule type" value="Genomic_DNA"/>
</dbReference>
<sequence length="99" mass="11365">MKERKGSSLSISGAHVFNSFINTCGLVELHLGGRKYTWMNKEGSKFSKLDLYLVSNKFFHWWPNSNTLALPRLHSDHYPVLLDTNSPDFGPLPFRFFSS</sequence>
<organism evidence="1 2">
    <name type="scientific">Lactuca virosa</name>
    <dbReference type="NCBI Taxonomy" id="75947"/>
    <lineage>
        <taxon>Eukaryota</taxon>
        <taxon>Viridiplantae</taxon>
        <taxon>Streptophyta</taxon>
        <taxon>Embryophyta</taxon>
        <taxon>Tracheophyta</taxon>
        <taxon>Spermatophyta</taxon>
        <taxon>Magnoliopsida</taxon>
        <taxon>eudicotyledons</taxon>
        <taxon>Gunneridae</taxon>
        <taxon>Pentapetalae</taxon>
        <taxon>asterids</taxon>
        <taxon>campanulids</taxon>
        <taxon>Asterales</taxon>
        <taxon>Asteraceae</taxon>
        <taxon>Cichorioideae</taxon>
        <taxon>Cichorieae</taxon>
        <taxon>Lactucinae</taxon>
        <taxon>Lactuca</taxon>
    </lineage>
</organism>
<dbReference type="InterPro" id="IPR036691">
    <property type="entry name" value="Endo/exonu/phosph_ase_sf"/>
</dbReference>
<keyword evidence="2" id="KW-1185">Reference proteome</keyword>
<evidence type="ECO:0000313" key="1">
    <source>
        <dbReference type="EMBL" id="CAH1426768.1"/>
    </source>
</evidence>
<evidence type="ECO:0008006" key="3">
    <source>
        <dbReference type="Google" id="ProtNLM"/>
    </source>
</evidence>
<dbReference type="SUPFAM" id="SSF56219">
    <property type="entry name" value="DNase I-like"/>
    <property type="match status" value="1"/>
</dbReference>
<accession>A0AAU9MQ06</accession>
<protein>
    <recommendedName>
        <fullName evidence="3">Endonuclease/exonuclease/phosphatase domain-containing protein</fullName>
    </recommendedName>
</protein>
<reference evidence="1 2" key="1">
    <citation type="submission" date="2022-01" db="EMBL/GenBank/DDBJ databases">
        <authorList>
            <person name="Xiong W."/>
            <person name="Schranz E."/>
        </authorList>
    </citation>
    <scope>NUCLEOTIDE SEQUENCE [LARGE SCALE GENOMIC DNA]</scope>
</reference>
<dbReference type="PANTHER" id="PTHR33710:SF64">
    <property type="entry name" value="ENDONUCLEASE_EXONUCLEASE_PHOSPHATASE DOMAIN-CONTAINING PROTEIN"/>
    <property type="match status" value="1"/>
</dbReference>
<comment type="caution">
    <text evidence="1">The sequence shown here is derived from an EMBL/GenBank/DDBJ whole genome shotgun (WGS) entry which is preliminary data.</text>
</comment>
<gene>
    <name evidence="1" type="ORF">LVIROSA_LOCUS13830</name>
</gene>
<name>A0AAU9MQ06_9ASTR</name>
<dbReference type="Gene3D" id="3.60.10.10">
    <property type="entry name" value="Endonuclease/exonuclease/phosphatase"/>
    <property type="match status" value="1"/>
</dbReference>
<dbReference type="PANTHER" id="PTHR33710">
    <property type="entry name" value="BNAC02G09200D PROTEIN"/>
    <property type="match status" value="1"/>
</dbReference>